<comment type="caution">
    <text evidence="3">The sequence shown here is derived from an EMBL/GenBank/DDBJ whole genome shotgun (WGS) entry which is preliminary data.</text>
</comment>
<dbReference type="Proteomes" id="UP001054889">
    <property type="component" value="Unassembled WGS sequence"/>
</dbReference>
<feature type="domain" description="EF-hand" evidence="2">
    <location>
        <begin position="49"/>
        <end position="84"/>
    </location>
</feature>
<dbReference type="Pfam" id="PF12763">
    <property type="entry name" value="EH"/>
    <property type="match status" value="1"/>
</dbReference>
<dbReference type="InterPro" id="IPR040990">
    <property type="entry name" value="DUF5600"/>
</dbReference>
<accession>A0AAV5BXG7</accession>
<dbReference type="GO" id="GO:0006897">
    <property type="term" value="P:endocytosis"/>
    <property type="evidence" value="ECO:0007669"/>
    <property type="project" value="TreeGrafter"/>
</dbReference>
<dbReference type="InterPro" id="IPR011992">
    <property type="entry name" value="EF-hand-dom_pair"/>
</dbReference>
<dbReference type="InterPro" id="IPR000261">
    <property type="entry name" value="EH_dom"/>
</dbReference>
<reference evidence="3" key="1">
    <citation type="journal article" date="2018" name="DNA Res.">
        <title>Multiple hybrid de novo genome assembly of finger millet, an orphan allotetraploid crop.</title>
        <authorList>
            <person name="Hatakeyama M."/>
            <person name="Aluri S."/>
            <person name="Balachadran M.T."/>
            <person name="Sivarajan S.R."/>
            <person name="Patrignani A."/>
            <person name="Gruter S."/>
            <person name="Poveda L."/>
            <person name="Shimizu-Inatsugi R."/>
            <person name="Baeten J."/>
            <person name="Francoijs K.J."/>
            <person name="Nataraja K.N."/>
            <person name="Reddy Y.A.N."/>
            <person name="Phadnis S."/>
            <person name="Ravikumar R.L."/>
            <person name="Schlapbach R."/>
            <person name="Sreeman S.M."/>
            <person name="Shimizu K.K."/>
        </authorList>
    </citation>
    <scope>NUCLEOTIDE SEQUENCE</scope>
</reference>
<gene>
    <name evidence="3" type="primary">ga06509</name>
    <name evidence="3" type="ORF">PR202_ga06509</name>
</gene>
<dbReference type="SUPFAM" id="SSF52540">
    <property type="entry name" value="P-loop containing nucleoside triphosphate hydrolases"/>
    <property type="match status" value="1"/>
</dbReference>
<dbReference type="PROSITE" id="PS50031">
    <property type="entry name" value="EH"/>
    <property type="match status" value="1"/>
</dbReference>
<evidence type="ECO:0000313" key="3">
    <source>
        <dbReference type="EMBL" id="GJM90248.1"/>
    </source>
</evidence>
<name>A0AAV5BXG7_ELECO</name>
<dbReference type="CDD" id="cd00052">
    <property type="entry name" value="EH"/>
    <property type="match status" value="1"/>
</dbReference>
<dbReference type="InterPro" id="IPR002048">
    <property type="entry name" value="EF_hand_dom"/>
</dbReference>
<dbReference type="AlphaFoldDB" id="A0AAV5BXG7"/>
<dbReference type="InterPro" id="IPR045063">
    <property type="entry name" value="Dynamin_N"/>
</dbReference>
<dbReference type="Gene3D" id="3.40.50.300">
    <property type="entry name" value="P-loop containing nucleotide triphosphate hydrolases"/>
    <property type="match status" value="1"/>
</dbReference>
<protein>
    <submittedName>
        <fullName evidence="3">Uncharacterized protein</fullName>
    </submittedName>
</protein>
<dbReference type="GO" id="GO:0005509">
    <property type="term" value="F:calcium ion binding"/>
    <property type="evidence" value="ECO:0007669"/>
    <property type="project" value="InterPro"/>
</dbReference>
<organism evidence="3 4">
    <name type="scientific">Eleusine coracana subsp. coracana</name>
    <dbReference type="NCBI Taxonomy" id="191504"/>
    <lineage>
        <taxon>Eukaryota</taxon>
        <taxon>Viridiplantae</taxon>
        <taxon>Streptophyta</taxon>
        <taxon>Embryophyta</taxon>
        <taxon>Tracheophyta</taxon>
        <taxon>Spermatophyta</taxon>
        <taxon>Magnoliopsida</taxon>
        <taxon>Liliopsida</taxon>
        <taxon>Poales</taxon>
        <taxon>Poaceae</taxon>
        <taxon>PACMAD clade</taxon>
        <taxon>Chloridoideae</taxon>
        <taxon>Cynodonteae</taxon>
        <taxon>Eleusininae</taxon>
        <taxon>Eleusine</taxon>
    </lineage>
</organism>
<dbReference type="GO" id="GO:0016197">
    <property type="term" value="P:endosomal transport"/>
    <property type="evidence" value="ECO:0007669"/>
    <property type="project" value="TreeGrafter"/>
</dbReference>
<dbReference type="PROSITE" id="PS50222">
    <property type="entry name" value="EF_HAND_2"/>
    <property type="match status" value="1"/>
</dbReference>
<proteinExistence type="predicted"/>
<dbReference type="Gene3D" id="1.10.268.20">
    <property type="match status" value="1"/>
</dbReference>
<reference evidence="3" key="2">
    <citation type="submission" date="2021-12" db="EMBL/GenBank/DDBJ databases">
        <title>Resequencing data analysis of finger millet.</title>
        <authorList>
            <person name="Hatakeyama M."/>
            <person name="Aluri S."/>
            <person name="Balachadran M.T."/>
            <person name="Sivarajan S.R."/>
            <person name="Poveda L."/>
            <person name="Shimizu-Inatsugi R."/>
            <person name="Schlapbach R."/>
            <person name="Sreeman S.M."/>
            <person name="Shimizu K.K."/>
        </authorList>
    </citation>
    <scope>NUCLEOTIDE SEQUENCE</scope>
</reference>
<dbReference type="GO" id="GO:0005886">
    <property type="term" value="C:plasma membrane"/>
    <property type="evidence" value="ECO:0007669"/>
    <property type="project" value="TreeGrafter"/>
</dbReference>
<dbReference type="Pfam" id="PF00350">
    <property type="entry name" value="Dynamin_N"/>
    <property type="match status" value="1"/>
</dbReference>
<evidence type="ECO:0000259" key="2">
    <source>
        <dbReference type="PROSITE" id="PS50222"/>
    </source>
</evidence>
<keyword evidence="4" id="KW-1185">Reference proteome</keyword>
<dbReference type="InterPro" id="IPR027417">
    <property type="entry name" value="P-loop_NTPase"/>
</dbReference>
<dbReference type="SUPFAM" id="SSF47473">
    <property type="entry name" value="EF-hand"/>
    <property type="match status" value="1"/>
</dbReference>
<feature type="domain" description="EH" evidence="1">
    <location>
        <begin position="16"/>
        <end position="110"/>
    </location>
</feature>
<dbReference type="GO" id="GO:0005737">
    <property type="term" value="C:cytoplasm"/>
    <property type="evidence" value="ECO:0007669"/>
    <property type="project" value="TreeGrafter"/>
</dbReference>
<evidence type="ECO:0000313" key="4">
    <source>
        <dbReference type="Proteomes" id="UP001054889"/>
    </source>
</evidence>
<dbReference type="Pfam" id="PF18150">
    <property type="entry name" value="DUF5600"/>
    <property type="match status" value="1"/>
</dbReference>
<evidence type="ECO:0000259" key="1">
    <source>
        <dbReference type="PROSITE" id="PS50031"/>
    </source>
</evidence>
<dbReference type="PANTHER" id="PTHR11216">
    <property type="entry name" value="EH DOMAIN"/>
    <property type="match status" value="1"/>
</dbReference>
<dbReference type="GO" id="GO:0005525">
    <property type="term" value="F:GTP binding"/>
    <property type="evidence" value="ECO:0007669"/>
    <property type="project" value="InterPro"/>
</dbReference>
<dbReference type="PANTHER" id="PTHR11216:SF121">
    <property type="entry name" value="OS02G0158100 PROTEIN"/>
    <property type="match status" value="1"/>
</dbReference>
<dbReference type="SMART" id="SM00027">
    <property type="entry name" value="EH"/>
    <property type="match status" value="1"/>
</dbReference>
<dbReference type="EMBL" id="BQKI01000003">
    <property type="protein sequence ID" value="GJM90248.1"/>
    <property type="molecule type" value="Genomic_DNA"/>
</dbReference>
<dbReference type="Gene3D" id="1.10.238.10">
    <property type="entry name" value="EF-hand"/>
    <property type="match status" value="1"/>
</dbReference>
<sequence length="409" mass="45905">MEIARSAAGVACSKEHQRIYAEWFALADPDGDGRVIGADATSFFAMSGLSRADLKQVWAIADSKRQGYLGFAEFVTAMQLVSLAQAGNEITQDSLKSEDLSTLDPPVMEGVEQLVARSKAVVKRVHPDDNGAHVGPEPTTDRFVVVMLLEHITFVDTPGVLSGEKQRTQRSYDFTGVTSWFAAKCDLILLLFDPHKLDISDEFKRVISSLRGHDDKIRVVLNKSDQVDTQQLMRVYGALMWSLGKVLNTPEVVRVYIGSFNDKPVNDSAVGPIGKDLFEREQDDLLCDLKDIPKKACDRRVNEFVKRARAAKIHAYIIGHLKKEMPAMMGKAKAQQRLIDNLEDEFAKVQREYHLPAGDFPDVEHFKEVLGGYSIDKFEKLKPKMVQAVDDMLAYDIPELLKNFRNPYE</sequence>